<dbReference type="SUPFAM" id="SSF51735">
    <property type="entry name" value="NAD(P)-binding Rossmann-fold domains"/>
    <property type="match status" value="1"/>
</dbReference>
<dbReference type="Gene3D" id="3.40.140.10">
    <property type="entry name" value="Cytidine Deaminase, domain 2"/>
    <property type="match status" value="1"/>
</dbReference>
<organism evidence="16 17">
    <name type="scientific">Ramalina farinacea</name>
    <dbReference type="NCBI Taxonomy" id="258253"/>
    <lineage>
        <taxon>Eukaryota</taxon>
        <taxon>Fungi</taxon>
        <taxon>Dikarya</taxon>
        <taxon>Ascomycota</taxon>
        <taxon>Pezizomycotina</taxon>
        <taxon>Lecanoromycetes</taxon>
        <taxon>OSLEUM clade</taxon>
        <taxon>Lecanoromycetidae</taxon>
        <taxon>Lecanorales</taxon>
        <taxon>Lecanorineae</taxon>
        <taxon>Ramalinaceae</taxon>
        <taxon>Ramalina</taxon>
    </lineage>
</organism>
<dbReference type="PANTHER" id="PTHR23420:SF0">
    <property type="entry name" value="ADENOSYLHOMOCYSTEINASE"/>
    <property type="match status" value="1"/>
</dbReference>
<dbReference type="HAMAP" id="MF_03007">
    <property type="entry name" value="eIF3h"/>
    <property type="match status" value="1"/>
</dbReference>
<dbReference type="GO" id="GO:0006730">
    <property type="term" value="P:one-carbon metabolic process"/>
    <property type="evidence" value="ECO:0007669"/>
    <property type="project" value="UniProtKB-KW"/>
</dbReference>
<dbReference type="SUPFAM" id="SSF52283">
    <property type="entry name" value="Formate/glycerate dehydrogenase catalytic domain-like"/>
    <property type="match status" value="1"/>
</dbReference>
<dbReference type="GO" id="GO:0005852">
    <property type="term" value="C:eukaryotic translation initiation factor 3 complex"/>
    <property type="evidence" value="ECO:0007669"/>
    <property type="project" value="UniProtKB-UniRule"/>
</dbReference>
<dbReference type="PROSITE" id="PS00738">
    <property type="entry name" value="ADOHCYASE_1"/>
    <property type="match status" value="1"/>
</dbReference>
<dbReference type="GO" id="GO:0003743">
    <property type="term" value="F:translation initiation factor activity"/>
    <property type="evidence" value="ECO:0007669"/>
    <property type="project" value="UniProtKB-UniRule"/>
</dbReference>
<evidence type="ECO:0000256" key="2">
    <source>
        <dbReference type="ARBA" id="ARBA00005195"/>
    </source>
</evidence>
<comment type="similarity">
    <text evidence="3 13">Belongs to the adenosylhomocysteinase family.</text>
</comment>
<comment type="subunit">
    <text evidence="11">Component of the eukaryotic translation initiation factor 3 (eIF-3) complex.</text>
</comment>
<dbReference type="GO" id="GO:0016282">
    <property type="term" value="C:eukaryotic 43S preinitiation complex"/>
    <property type="evidence" value="ECO:0007669"/>
    <property type="project" value="UniProtKB-UniRule"/>
</dbReference>
<keyword evidence="17" id="KW-1185">Reference proteome</keyword>
<keyword evidence="9 12" id="KW-0520">NAD</keyword>
<evidence type="ECO:0000256" key="10">
    <source>
        <dbReference type="ARBA" id="ARBA00048858"/>
    </source>
</evidence>
<dbReference type="CDD" id="cd00401">
    <property type="entry name" value="SAHH"/>
    <property type="match status" value="1"/>
</dbReference>
<accession>A0AA43QQE5</accession>
<dbReference type="InterPro" id="IPR037518">
    <property type="entry name" value="MPN"/>
</dbReference>
<dbReference type="Pfam" id="PF19445">
    <property type="entry name" value="eIF3h_C"/>
    <property type="match status" value="1"/>
</dbReference>
<dbReference type="GO" id="GO:0005829">
    <property type="term" value="C:cytosol"/>
    <property type="evidence" value="ECO:0007669"/>
    <property type="project" value="TreeGrafter"/>
</dbReference>
<name>A0AA43QQE5_9LECA</name>
<dbReference type="SMART" id="SM00997">
    <property type="entry name" value="AdoHcyase_NAD"/>
    <property type="match status" value="1"/>
</dbReference>
<evidence type="ECO:0000256" key="1">
    <source>
        <dbReference type="ARBA" id="ARBA00002639"/>
    </source>
</evidence>
<dbReference type="FunFam" id="3.40.50.720:FF:000004">
    <property type="entry name" value="Adenosylhomocysteinase"/>
    <property type="match status" value="1"/>
</dbReference>
<evidence type="ECO:0000256" key="4">
    <source>
        <dbReference type="ARBA" id="ARBA00022490"/>
    </source>
</evidence>
<dbReference type="InterPro" id="IPR042172">
    <property type="entry name" value="Adenosylhomocyst_ase-like_sf"/>
</dbReference>
<dbReference type="NCBIfam" id="NF004005">
    <property type="entry name" value="PRK05476.2-3"/>
    <property type="match status" value="1"/>
</dbReference>
<dbReference type="GO" id="GO:0033290">
    <property type="term" value="C:eukaryotic 48S preinitiation complex"/>
    <property type="evidence" value="ECO:0007669"/>
    <property type="project" value="UniProtKB-UniRule"/>
</dbReference>
<dbReference type="Pfam" id="PF00670">
    <property type="entry name" value="AdoHcyase_NAD"/>
    <property type="match status" value="1"/>
</dbReference>
<dbReference type="InterPro" id="IPR045810">
    <property type="entry name" value="eIF3h_C"/>
</dbReference>
<dbReference type="SMART" id="SM00996">
    <property type="entry name" value="AdoHcyase"/>
    <property type="match status" value="1"/>
</dbReference>
<comment type="catalytic activity">
    <reaction evidence="10 12">
        <text>S-adenosyl-L-homocysteine + H2O = L-homocysteine + adenosine</text>
        <dbReference type="Rhea" id="RHEA:21708"/>
        <dbReference type="ChEBI" id="CHEBI:15377"/>
        <dbReference type="ChEBI" id="CHEBI:16335"/>
        <dbReference type="ChEBI" id="CHEBI:57856"/>
        <dbReference type="ChEBI" id="CHEBI:58199"/>
        <dbReference type="EC" id="3.13.2.1"/>
    </reaction>
</comment>
<dbReference type="HAMAP" id="MF_00563">
    <property type="entry name" value="AdoHcyase"/>
    <property type="match status" value="1"/>
</dbReference>
<dbReference type="AlphaFoldDB" id="A0AA43QQE5"/>
<dbReference type="Proteomes" id="UP001161017">
    <property type="component" value="Unassembled WGS sequence"/>
</dbReference>
<dbReference type="FunFam" id="3.40.140.10:FF:000052">
    <property type="entry name" value="Eukaryotic translation initiation factor 3 subunit H"/>
    <property type="match status" value="1"/>
</dbReference>
<dbReference type="Gene3D" id="3.40.50.1480">
    <property type="entry name" value="Adenosylhomocysteinase-like"/>
    <property type="match status" value="3"/>
</dbReference>
<evidence type="ECO:0000256" key="6">
    <source>
        <dbReference type="ARBA" id="ARBA00022563"/>
    </source>
</evidence>
<evidence type="ECO:0000256" key="8">
    <source>
        <dbReference type="ARBA" id="ARBA00022917"/>
    </source>
</evidence>
<dbReference type="GO" id="GO:0033353">
    <property type="term" value="P:S-adenosylmethionine cycle"/>
    <property type="evidence" value="ECO:0007669"/>
    <property type="project" value="TreeGrafter"/>
</dbReference>
<dbReference type="PROSITE" id="PS50249">
    <property type="entry name" value="MPN"/>
    <property type="match status" value="1"/>
</dbReference>
<evidence type="ECO:0000313" key="16">
    <source>
        <dbReference type="EMBL" id="MDI1490690.1"/>
    </source>
</evidence>
<dbReference type="InterPro" id="IPR036291">
    <property type="entry name" value="NAD(P)-bd_dom_sf"/>
</dbReference>
<evidence type="ECO:0000256" key="13">
    <source>
        <dbReference type="RuleBase" id="RU004166"/>
    </source>
</evidence>
<gene>
    <name evidence="16" type="primary">SAH1</name>
    <name evidence="16" type="ORF">OHK93_001894</name>
</gene>
<evidence type="ECO:0000256" key="14">
    <source>
        <dbReference type="SAM" id="MobiDB-lite"/>
    </source>
</evidence>
<dbReference type="InterPro" id="IPR000043">
    <property type="entry name" value="Adenosylhomocysteinase-like"/>
</dbReference>
<dbReference type="PROSITE" id="PS00739">
    <property type="entry name" value="ADOHCYASE_2"/>
    <property type="match status" value="1"/>
</dbReference>
<dbReference type="GO" id="GO:0004013">
    <property type="term" value="F:adenosylhomocysteinase activity"/>
    <property type="evidence" value="ECO:0007669"/>
    <property type="project" value="UniProtKB-EC"/>
</dbReference>
<evidence type="ECO:0000256" key="11">
    <source>
        <dbReference type="HAMAP-Rule" id="MF_03007"/>
    </source>
</evidence>
<evidence type="ECO:0000313" key="17">
    <source>
        <dbReference type="Proteomes" id="UP001161017"/>
    </source>
</evidence>
<dbReference type="NCBIfam" id="TIGR00936">
    <property type="entry name" value="ahcY"/>
    <property type="match status" value="1"/>
</dbReference>
<comment type="similarity">
    <text evidence="11">Belongs to the eIF-3 subunit H family.</text>
</comment>
<dbReference type="InterPro" id="IPR020082">
    <property type="entry name" value="S-Ado-L-homoCys_hydrolase_CS"/>
</dbReference>
<evidence type="ECO:0000256" key="7">
    <source>
        <dbReference type="ARBA" id="ARBA00022801"/>
    </source>
</evidence>
<reference evidence="16" key="1">
    <citation type="journal article" date="2023" name="Genome Biol. Evol.">
        <title>First Whole Genome Sequence and Flow Cytometry Genome Size Data for the Lichen-Forming Fungus Ramalina farinacea (Ascomycota).</title>
        <authorList>
            <person name="Llewellyn T."/>
            <person name="Mian S."/>
            <person name="Hill R."/>
            <person name="Leitch I.J."/>
            <person name="Gaya E."/>
        </authorList>
    </citation>
    <scope>NUCLEOTIDE SEQUENCE</scope>
    <source>
        <strain evidence="16">LIQ254RAFAR</strain>
    </source>
</reference>
<protein>
    <recommendedName>
        <fullName evidence="11">Eukaryotic translation initiation factor 3 subunit H</fullName>
        <shortName evidence="11">eIF3h</shortName>
    </recommendedName>
</protein>
<sequence>MDKNNNLEVTNAFPFPTVDAPPTDNYHDHNTPTSLASTAPRAKGNIAYQAEMIRKLREVNVDANNTGWYTSTNLGHFIQPSFIENQHHYQKDLNERTVAIVHDISRSTQGSLSLRAFRLSPAFMTAFKENKFTTESLQKSNLRYQDILLELPLQIHNSHLLTSFLHSLPSSAPPAEVELQQPPSLQSLSQVKDPLAPNFTALNLSVDPFLTQTTDLLLDSIETHHTELNNYQYYQRQLAREQAKITAWQTKRKSENASRVMAKQSPLPEDEWQRLFKLPTEPGRLETMLNSRQVEQYARQIDGFTAGVTGKMFARAGRKRFPCHTINYWHLNLTQQPPANLSILPTTSPLHPRFIQSLANFQFFIRDIPYFQSTHLSRTNAIMMNGAPASKFKVADISLAAFGRREIELAENEMPGLMATREKYASDQPLKGARIAGCLHMTIQTAVLIETLTSLGAEVTWSSCNIFSTQDHAAAAIAAAGTPVFAWKGETEEEYEWCIEQQLVAFKDGKHLNLILDDGGDLTELVHKKHPEMLKDCYGLSEETTTGVHHLYKALKDGKLLVPAVNVNDSVTKSKFDNLYGCRESLIDGIKRATDVMIAGKVAVVAGFGDVGKGCAQALHVFGARVLVTEVDPINALQAAVSGYEVTTMEDAVKLGQIFVTTTGCRDILTGAHFEQMKNDAIVCNIGHFDIEIDVAWLKANAKSVQSIKPQVDRFLMPNGRHIILLAEGRLVNLGCATGHSSFVMSCSFTNQVLAQIMLYKAEDEAFGKKYIEFGKTGKKGIEVLVLPKILDEQVALLHLDHVNAKLTKLTPKQAEYTGLPIEGPFKPDT</sequence>
<comment type="function">
    <text evidence="1">Adenosylhomocysteine is a competitive inhibitor of S-adenosyl-L-methionine-dependent methyl transferase reactions; therefore adenosylhomocysteinase may play a key role in the control of methylations via regulation of the intracellular concentration of adenosylhomocysteine.</text>
</comment>
<comment type="caution">
    <text evidence="16">The sequence shown here is derived from an EMBL/GenBank/DDBJ whole genome shotgun (WGS) entry which is preliminary data.</text>
</comment>
<dbReference type="Gene3D" id="3.40.50.720">
    <property type="entry name" value="NAD(P)-binding Rossmann-like Domain"/>
    <property type="match status" value="1"/>
</dbReference>
<comment type="subcellular location">
    <subcellularLocation>
        <location evidence="11">Cytoplasm</location>
    </subcellularLocation>
</comment>
<dbReference type="EMBL" id="JAPUFD010000012">
    <property type="protein sequence ID" value="MDI1490690.1"/>
    <property type="molecule type" value="Genomic_DNA"/>
</dbReference>
<evidence type="ECO:0000256" key="3">
    <source>
        <dbReference type="ARBA" id="ARBA00007122"/>
    </source>
</evidence>
<dbReference type="Pfam" id="PF05221">
    <property type="entry name" value="AdoHcyase"/>
    <property type="match status" value="1"/>
</dbReference>
<keyword evidence="4 11" id="KW-0963">Cytoplasm</keyword>
<keyword evidence="5 11" id="KW-0396">Initiation factor</keyword>
<feature type="region of interest" description="Disordered" evidence="14">
    <location>
        <begin position="1"/>
        <end position="38"/>
    </location>
</feature>
<comment type="function">
    <text evidence="11">Component of the eukaryotic translation initiation factor 3 (eIF-3) complex, which is involved in protein synthesis of a specialized repertoire of mRNAs and, together with other initiation factors, stimulates binding of mRNA and methionyl-tRNAi to the 40S ribosome. The eIF-3 complex specifically targets and initiates translation of a subset of mRNAs involved in cell proliferation.</text>
</comment>
<keyword evidence="6 12" id="KW-0554">One-carbon metabolism</keyword>
<dbReference type="InterPro" id="IPR027524">
    <property type="entry name" value="eIF3h"/>
</dbReference>
<dbReference type="PANTHER" id="PTHR23420">
    <property type="entry name" value="ADENOSYLHOMOCYSTEINASE"/>
    <property type="match status" value="1"/>
</dbReference>
<keyword evidence="8 11" id="KW-0648">Protein biosynthesis</keyword>
<comment type="cofactor">
    <cofactor evidence="12">
        <name>NAD(+)</name>
        <dbReference type="ChEBI" id="CHEBI:57540"/>
    </cofactor>
    <text evidence="12">Binds 1 NAD(+) per subunit.</text>
</comment>
<proteinExistence type="inferred from homology"/>
<evidence type="ECO:0000256" key="9">
    <source>
        <dbReference type="ARBA" id="ARBA00023027"/>
    </source>
</evidence>
<keyword evidence="7 12" id="KW-0378">Hydrolase</keyword>
<dbReference type="FunFam" id="3.40.50.1480:FF:000004">
    <property type="entry name" value="Adenosylhomocysteinase"/>
    <property type="match status" value="1"/>
</dbReference>
<evidence type="ECO:0000256" key="12">
    <source>
        <dbReference type="RuleBase" id="RU000548"/>
    </source>
</evidence>
<evidence type="ECO:0000259" key="15">
    <source>
        <dbReference type="PROSITE" id="PS50249"/>
    </source>
</evidence>
<evidence type="ECO:0000256" key="5">
    <source>
        <dbReference type="ARBA" id="ARBA00022540"/>
    </source>
</evidence>
<comment type="pathway">
    <text evidence="2 12">Amino-acid biosynthesis; L-homocysteine biosynthesis; L-homocysteine from S-adenosyl-L-homocysteine: step 1/1.</text>
</comment>
<feature type="domain" description="MPN" evidence="15">
    <location>
        <begin position="1"/>
        <end position="123"/>
    </location>
</feature>
<dbReference type="InterPro" id="IPR015878">
    <property type="entry name" value="Ado_hCys_hydrolase_NAD-bd"/>
</dbReference>
<dbReference type="CDD" id="cd08065">
    <property type="entry name" value="MPN_eIF3h"/>
    <property type="match status" value="1"/>
</dbReference>
<dbReference type="GO" id="GO:0001732">
    <property type="term" value="P:formation of cytoplasmic translation initiation complex"/>
    <property type="evidence" value="ECO:0007669"/>
    <property type="project" value="UniProtKB-UniRule"/>
</dbReference>